<organism evidence="2 3">
    <name type="scientific">Herbiconiux moechotypicola</name>
    <dbReference type="NCBI Taxonomy" id="637393"/>
    <lineage>
        <taxon>Bacteria</taxon>
        <taxon>Bacillati</taxon>
        <taxon>Actinomycetota</taxon>
        <taxon>Actinomycetes</taxon>
        <taxon>Micrococcales</taxon>
        <taxon>Microbacteriaceae</taxon>
        <taxon>Herbiconiux</taxon>
    </lineage>
</organism>
<sequence length="126" mass="13715">MRVTSACFDSSFAWAFFTSSHVGYSSAKAGPAPSEKESTTATTLSRAVSSDAGLRPVAPGRGRRRARPAPRFVVLMMDPCRARGRRICVPAERAHARMRIRHICHSACRESNKGPGQMRGHSLACE</sequence>
<protein>
    <recommendedName>
        <fullName evidence="4">Secreted protein</fullName>
    </recommendedName>
</protein>
<name>A0ABN3E3T7_9MICO</name>
<evidence type="ECO:0000313" key="2">
    <source>
        <dbReference type="EMBL" id="GAA2247889.1"/>
    </source>
</evidence>
<proteinExistence type="predicted"/>
<evidence type="ECO:0008006" key="4">
    <source>
        <dbReference type="Google" id="ProtNLM"/>
    </source>
</evidence>
<feature type="compositionally biased region" description="Polar residues" evidence="1">
    <location>
        <begin position="39"/>
        <end position="48"/>
    </location>
</feature>
<accession>A0ABN3E3T7</accession>
<dbReference type="Proteomes" id="UP001500929">
    <property type="component" value="Unassembled WGS sequence"/>
</dbReference>
<feature type="region of interest" description="Disordered" evidence="1">
    <location>
        <begin position="25"/>
        <end position="66"/>
    </location>
</feature>
<comment type="caution">
    <text evidence="2">The sequence shown here is derived from an EMBL/GenBank/DDBJ whole genome shotgun (WGS) entry which is preliminary data.</text>
</comment>
<evidence type="ECO:0000313" key="3">
    <source>
        <dbReference type="Proteomes" id="UP001500929"/>
    </source>
</evidence>
<reference evidence="2 3" key="1">
    <citation type="journal article" date="2019" name="Int. J. Syst. Evol. Microbiol.">
        <title>The Global Catalogue of Microorganisms (GCM) 10K type strain sequencing project: providing services to taxonomists for standard genome sequencing and annotation.</title>
        <authorList>
            <consortium name="The Broad Institute Genomics Platform"/>
            <consortium name="The Broad Institute Genome Sequencing Center for Infectious Disease"/>
            <person name="Wu L."/>
            <person name="Ma J."/>
        </authorList>
    </citation>
    <scope>NUCLEOTIDE SEQUENCE [LARGE SCALE GENOMIC DNA]</scope>
    <source>
        <strain evidence="2 3">JCM 16117</strain>
    </source>
</reference>
<gene>
    <name evidence="2" type="ORF">GCM10009851_36680</name>
</gene>
<dbReference type="EMBL" id="BAAAQY010000013">
    <property type="protein sequence ID" value="GAA2247889.1"/>
    <property type="molecule type" value="Genomic_DNA"/>
</dbReference>
<keyword evidence="3" id="KW-1185">Reference proteome</keyword>
<evidence type="ECO:0000256" key="1">
    <source>
        <dbReference type="SAM" id="MobiDB-lite"/>
    </source>
</evidence>